<dbReference type="AlphaFoldDB" id="A0A1E5QIY9"/>
<feature type="repeat" description="WD" evidence="3">
    <location>
        <begin position="450"/>
        <end position="491"/>
    </location>
</feature>
<feature type="repeat" description="WD" evidence="3">
    <location>
        <begin position="618"/>
        <end position="650"/>
    </location>
</feature>
<protein>
    <submittedName>
        <fullName evidence="5">Uncharacterized protein</fullName>
    </submittedName>
</protein>
<keyword evidence="4" id="KW-0175">Coiled coil</keyword>
<evidence type="ECO:0000256" key="4">
    <source>
        <dbReference type="SAM" id="Coils"/>
    </source>
</evidence>
<dbReference type="PROSITE" id="PS50082">
    <property type="entry name" value="WD_REPEATS_2"/>
    <property type="match status" value="5"/>
</dbReference>
<dbReference type="PANTHER" id="PTHR19879">
    <property type="entry name" value="TRANSCRIPTION INITIATION FACTOR TFIID"/>
    <property type="match status" value="1"/>
</dbReference>
<dbReference type="PROSITE" id="PS00678">
    <property type="entry name" value="WD_REPEATS_1"/>
    <property type="match status" value="3"/>
</dbReference>
<sequence>MLEPIAIAALGKVITPILIPLATKAGQFLFEQTKPLMERLQDDRQCQGALLEYLKAKQIRDKELSSLSLTQQECAQELKKQELRDRRKLSALQRELMRELQAKEIEVKLTEIQTIWDKETWFSQLSRQETEQILLQQQQHLLVLVAPPEMSADCPASFRNNLKSELRNVGSFIGGHYSFNDEVYSIKFYGDYFQKPVSDIDIERLHRILSPIPTIVLYCDINDYTATFRAGIWGLGNRNVALFATQPWNWEKTYQSLLESGYTEVESLRFIRQLIVSIHQLLAAFWMDAYFLTIDSGYQPRLVKLKQEFADRGVAEEWIQPYIENLAKLQQQQLEREQQHIQNYRKITLQQEVLVVPKLRFFQTLQSLEDRDAILGIAFAPEGRLYAGSLQGGITLWNGLTGERLGYWQFQKAGIFAVAISPDFQVMAAARKNKTIDLIHLQTQQVIRILKGHTHELRSVAFSPDGKRLVSGSLDKTVKIWDVETGQAMATLREADSMILAVAFSPDGEVIAGGGRRKTIVLWNAKNGRVIRHLLGHDDYVRSLSFSPDGTRLASGSWDQTVKLWDISTGEEIATLKGHADAVVSVNFSPDGQILASGGKDSQVRLWNVATSEAHLTFNECTDTVAAVAFSADGLTLAVGCHDGKIQFWR</sequence>
<dbReference type="RefSeq" id="WP_069967777.1">
    <property type="nucleotide sequence ID" value="NZ_CM124774.1"/>
</dbReference>
<dbReference type="InterPro" id="IPR015943">
    <property type="entry name" value="WD40/YVTN_repeat-like_dom_sf"/>
</dbReference>
<evidence type="ECO:0000256" key="2">
    <source>
        <dbReference type="ARBA" id="ARBA00022737"/>
    </source>
</evidence>
<dbReference type="InterPro" id="IPR001680">
    <property type="entry name" value="WD40_rpt"/>
</dbReference>
<keyword evidence="2" id="KW-0677">Repeat</keyword>
<feature type="repeat" description="WD" evidence="3">
    <location>
        <begin position="576"/>
        <end position="617"/>
    </location>
</feature>
<comment type="caution">
    <text evidence="5">The sequence shown here is derived from an EMBL/GenBank/DDBJ whole genome shotgun (WGS) entry which is preliminary data.</text>
</comment>
<dbReference type="EMBL" id="MJGC01000064">
    <property type="protein sequence ID" value="OEJ74620.1"/>
    <property type="molecule type" value="Genomic_DNA"/>
</dbReference>
<dbReference type="InterPro" id="IPR036322">
    <property type="entry name" value="WD40_repeat_dom_sf"/>
</dbReference>
<evidence type="ECO:0000313" key="5">
    <source>
        <dbReference type="EMBL" id="OEJ74620.1"/>
    </source>
</evidence>
<organism evidence="5">
    <name type="scientific">Desertifilum tharense IPPAS B-1220</name>
    <dbReference type="NCBI Taxonomy" id="1781255"/>
    <lineage>
        <taxon>Bacteria</taxon>
        <taxon>Bacillati</taxon>
        <taxon>Cyanobacteriota</taxon>
        <taxon>Cyanophyceae</taxon>
        <taxon>Desertifilales</taxon>
        <taxon>Desertifilaceae</taxon>
        <taxon>Desertifilum</taxon>
    </lineage>
</organism>
<reference evidence="5" key="1">
    <citation type="submission" date="2016-09" db="EMBL/GenBank/DDBJ databases">
        <title>Draft genome of thermotolerant cyanobacterium Desertifilum sp. strain IPPAS B-1220.</title>
        <authorList>
            <person name="Sinetova M.A."/>
            <person name="Bolakhan K."/>
            <person name="Zayadan B.K."/>
            <person name="Mironov K.S."/>
            <person name="Ustinova V."/>
            <person name="Kupriyanova E.V."/>
            <person name="Sidorov R.A."/>
            <person name="Skrypnik A.N."/>
            <person name="Gogoleva N.E."/>
            <person name="Gogolev Y.V."/>
            <person name="Los D.A."/>
        </authorList>
    </citation>
    <scope>NUCLEOTIDE SEQUENCE [LARGE SCALE GENOMIC DNA]</scope>
    <source>
        <strain evidence="5">IPPAS B-1220</strain>
    </source>
</reference>
<dbReference type="PROSITE" id="PS50294">
    <property type="entry name" value="WD_REPEATS_REGION"/>
    <property type="match status" value="5"/>
</dbReference>
<feature type="repeat" description="WD" evidence="3">
    <location>
        <begin position="492"/>
        <end position="533"/>
    </location>
</feature>
<dbReference type="CDD" id="cd00200">
    <property type="entry name" value="WD40"/>
    <property type="match status" value="1"/>
</dbReference>
<dbReference type="OrthoDB" id="422888at2"/>
<dbReference type="InterPro" id="IPR019775">
    <property type="entry name" value="WD40_repeat_CS"/>
</dbReference>
<proteinExistence type="predicted"/>
<gene>
    <name evidence="5" type="ORF">BH720_13690</name>
</gene>
<evidence type="ECO:0000256" key="1">
    <source>
        <dbReference type="ARBA" id="ARBA00022574"/>
    </source>
</evidence>
<dbReference type="PANTHER" id="PTHR19879:SF9">
    <property type="entry name" value="TRANSCRIPTION INITIATION FACTOR TFIID SUBUNIT 5"/>
    <property type="match status" value="1"/>
</dbReference>
<dbReference type="SUPFAM" id="SSF50978">
    <property type="entry name" value="WD40 repeat-like"/>
    <property type="match status" value="1"/>
</dbReference>
<dbReference type="STRING" id="1781255.BH720_13690"/>
<feature type="coiled-coil region" evidence="4">
    <location>
        <begin position="75"/>
        <end position="113"/>
    </location>
</feature>
<evidence type="ECO:0000256" key="3">
    <source>
        <dbReference type="PROSITE-ProRule" id="PRU00221"/>
    </source>
</evidence>
<keyword evidence="1 3" id="KW-0853">WD repeat</keyword>
<dbReference type="PRINTS" id="PR00320">
    <property type="entry name" value="GPROTEINBRPT"/>
</dbReference>
<dbReference type="InterPro" id="IPR020472">
    <property type="entry name" value="WD40_PAC1"/>
</dbReference>
<accession>A0A1E5QIY9</accession>
<feature type="repeat" description="WD" evidence="3">
    <location>
        <begin position="534"/>
        <end position="575"/>
    </location>
</feature>
<dbReference type="Pfam" id="PF00400">
    <property type="entry name" value="WD40"/>
    <property type="match status" value="5"/>
</dbReference>
<name>A0A1E5QIY9_9CYAN</name>
<dbReference type="SMART" id="SM00320">
    <property type="entry name" value="WD40"/>
    <property type="match status" value="7"/>
</dbReference>
<dbReference type="Gene3D" id="2.130.10.10">
    <property type="entry name" value="YVTN repeat-like/Quinoprotein amine dehydrogenase"/>
    <property type="match status" value="2"/>
</dbReference>